<evidence type="ECO:0000313" key="1">
    <source>
        <dbReference type="EMBL" id="KAL0105586.1"/>
    </source>
</evidence>
<organism evidence="1 2">
    <name type="scientific">Cardiocondyla obscurior</name>
    <dbReference type="NCBI Taxonomy" id="286306"/>
    <lineage>
        <taxon>Eukaryota</taxon>
        <taxon>Metazoa</taxon>
        <taxon>Ecdysozoa</taxon>
        <taxon>Arthropoda</taxon>
        <taxon>Hexapoda</taxon>
        <taxon>Insecta</taxon>
        <taxon>Pterygota</taxon>
        <taxon>Neoptera</taxon>
        <taxon>Endopterygota</taxon>
        <taxon>Hymenoptera</taxon>
        <taxon>Apocrita</taxon>
        <taxon>Aculeata</taxon>
        <taxon>Formicoidea</taxon>
        <taxon>Formicidae</taxon>
        <taxon>Myrmicinae</taxon>
        <taxon>Cardiocondyla</taxon>
    </lineage>
</organism>
<comment type="caution">
    <text evidence="1">The sequence shown here is derived from an EMBL/GenBank/DDBJ whole genome shotgun (WGS) entry which is preliminary data.</text>
</comment>
<keyword evidence="2" id="KW-1185">Reference proteome</keyword>
<gene>
    <name evidence="1" type="ORF">PUN28_015818</name>
</gene>
<protein>
    <submittedName>
        <fullName evidence="1">Uncharacterized protein</fullName>
    </submittedName>
</protein>
<reference evidence="1 2" key="1">
    <citation type="submission" date="2023-03" db="EMBL/GenBank/DDBJ databases">
        <title>High recombination rates correlate with genetic variation in Cardiocondyla obscurior ants.</title>
        <authorList>
            <person name="Errbii M."/>
        </authorList>
    </citation>
    <scope>NUCLEOTIDE SEQUENCE [LARGE SCALE GENOMIC DNA]</scope>
    <source>
        <strain evidence="1">Alpha-2009</strain>
        <tissue evidence="1">Whole body</tissue>
    </source>
</reference>
<dbReference type="EMBL" id="JADYXP020000018">
    <property type="protein sequence ID" value="KAL0105586.1"/>
    <property type="molecule type" value="Genomic_DNA"/>
</dbReference>
<proteinExistence type="predicted"/>
<accession>A0AAW2ETL1</accession>
<dbReference type="AlphaFoldDB" id="A0AAW2ETL1"/>
<sequence length="189" mass="22100">MKNIIFARLRVQCNSNISLWIRNKFPTSGRCEQCRAHLLDVRTTAIVISSPSRYIIFFFFFFSLSRAIQRDRFLQIIKPRYFIERYRRRGDKRSPPAIFFCFIASHPLFPPCRPYKSLRSSSLISARVLAAQIIPRRFLRPLCSACDRANIRIRHSESVRAFVANRIFPSTRGRSRVTLGEDHFSHGSS</sequence>
<evidence type="ECO:0000313" key="2">
    <source>
        <dbReference type="Proteomes" id="UP001430953"/>
    </source>
</evidence>
<name>A0AAW2ETL1_9HYME</name>
<dbReference type="Proteomes" id="UP001430953">
    <property type="component" value="Unassembled WGS sequence"/>
</dbReference>